<evidence type="ECO:0000313" key="4">
    <source>
        <dbReference type="EMBL" id="KAF7431537.1"/>
    </source>
</evidence>
<dbReference type="EC" id="3.1.2.14" evidence="1"/>
<gene>
    <name evidence="4" type="ORF">H0235_004461</name>
</gene>
<name>A0A834UD05_VESPE</name>
<reference evidence="4" key="1">
    <citation type="journal article" date="2020" name="G3 (Bethesda)">
        <title>High-Quality Assemblies for Three Invasive Social Wasps from the &lt;i&gt;Vespula&lt;/i&gt; Genus.</title>
        <authorList>
            <person name="Harrop T.W.R."/>
            <person name="Guhlin J."/>
            <person name="McLaughlin G.M."/>
            <person name="Permina E."/>
            <person name="Stockwell P."/>
            <person name="Gilligan J."/>
            <person name="Le Lec M.F."/>
            <person name="Gruber M.A.M."/>
            <person name="Quinn O."/>
            <person name="Lovegrove M."/>
            <person name="Duncan E.J."/>
            <person name="Remnant E.J."/>
            <person name="Van Eeckhoven J."/>
            <person name="Graham B."/>
            <person name="Knapp R.A."/>
            <person name="Langford K.W."/>
            <person name="Kronenberg Z."/>
            <person name="Press M.O."/>
            <person name="Eacker S.M."/>
            <person name="Wilson-Rankin E.E."/>
            <person name="Purcell J."/>
            <person name="Lester P.J."/>
            <person name="Dearden P.K."/>
        </authorList>
    </citation>
    <scope>NUCLEOTIDE SEQUENCE</scope>
    <source>
        <strain evidence="4">Volc-1</strain>
    </source>
</reference>
<evidence type="ECO:0000256" key="2">
    <source>
        <dbReference type="SAM" id="MobiDB-lite"/>
    </source>
</evidence>
<comment type="caution">
    <text evidence="4">The sequence shown here is derived from an EMBL/GenBank/DDBJ whole genome shotgun (WGS) entry which is preliminary data.</text>
</comment>
<dbReference type="InterPro" id="IPR001031">
    <property type="entry name" value="Thioesterase"/>
</dbReference>
<protein>
    <recommendedName>
        <fullName evidence="1">oleoyl-[acyl-carrier-protein] hydrolase</fullName>
        <ecNumber evidence="1">3.1.2.14</ecNumber>
    </recommendedName>
</protein>
<dbReference type="Pfam" id="PF00975">
    <property type="entry name" value="Thioesterase"/>
    <property type="match status" value="1"/>
</dbReference>
<dbReference type="Proteomes" id="UP000600918">
    <property type="component" value="Unassembled WGS sequence"/>
</dbReference>
<sequence length="439" mass="49846">MANSIMERICEKRVEEGLPGLAIQWGAIGDVGLVAEMQDEDKEFVIDIRNLNFAKLIEMTTNTCNYNAKEANKILTITSLSRQFYDEILATEIVIPLQTNPVEGRNEIFFLPGIEGYADIFKTLESRIKSPATCFQFETNYELKTIEAMANSILPHILDKLKGRSDFFLIGYSFGSVLAIELTRKLEAKGFIGRLILIDGAPQHLKTFIQENLRSSSQKELENNILLDVINAYINVNAVEKLFLKADKRNAILSLFVRLQAIITYNPEPMPYLRAPITLFKPLFPSVLNATYDYGLQNVTEGKVDVHIVEDVMLSTGKISLEVDSRKDIDYLIEFEYNGINISVHRIMGCFTNFYLLDETFSRVELDSWNLEDATTISCIHCIYIATPYINGGMQKGERIFIHAGSEKHSFLKETFSSNDDRHTENSRDTSLEKHFAAN</sequence>
<accession>A0A834UD05</accession>
<dbReference type="InterPro" id="IPR029058">
    <property type="entry name" value="AB_hydrolase_fold"/>
</dbReference>
<keyword evidence="5" id="KW-1185">Reference proteome</keyword>
<evidence type="ECO:0000256" key="1">
    <source>
        <dbReference type="ARBA" id="ARBA00012480"/>
    </source>
</evidence>
<feature type="region of interest" description="Disordered" evidence="2">
    <location>
        <begin position="417"/>
        <end position="439"/>
    </location>
</feature>
<dbReference type="GO" id="GO:0016297">
    <property type="term" value="F:fatty acyl-[ACP] hydrolase activity"/>
    <property type="evidence" value="ECO:0007669"/>
    <property type="project" value="UniProtKB-EC"/>
</dbReference>
<organism evidence="4 5">
    <name type="scientific">Vespula pensylvanica</name>
    <name type="common">Western yellow jacket</name>
    <name type="synonym">Wasp</name>
    <dbReference type="NCBI Taxonomy" id="30213"/>
    <lineage>
        <taxon>Eukaryota</taxon>
        <taxon>Metazoa</taxon>
        <taxon>Ecdysozoa</taxon>
        <taxon>Arthropoda</taxon>
        <taxon>Hexapoda</taxon>
        <taxon>Insecta</taxon>
        <taxon>Pterygota</taxon>
        <taxon>Neoptera</taxon>
        <taxon>Endopterygota</taxon>
        <taxon>Hymenoptera</taxon>
        <taxon>Apocrita</taxon>
        <taxon>Aculeata</taxon>
        <taxon>Vespoidea</taxon>
        <taxon>Vespidae</taxon>
        <taxon>Vespinae</taxon>
        <taxon>Vespula</taxon>
    </lineage>
</organism>
<feature type="domain" description="Thioesterase" evidence="3">
    <location>
        <begin position="108"/>
        <end position="226"/>
    </location>
</feature>
<proteinExistence type="predicted"/>
<dbReference type="SUPFAM" id="SSF53474">
    <property type="entry name" value="alpha/beta-Hydrolases"/>
    <property type="match status" value="1"/>
</dbReference>
<evidence type="ECO:0000259" key="3">
    <source>
        <dbReference type="Pfam" id="PF00975"/>
    </source>
</evidence>
<dbReference type="Gene3D" id="3.40.50.1820">
    <property type="entry name" value="alpha/beta hydrolase"/>
    <property type="match status" value="1"/>
</dbReference>
<dbReference type="EMBL" id="JACSDY010000003">
    <property type="protein sequence ID" value="KAF7431537.1"/>
    <property type="molecule type" value="Genomic_DNA"/>
</dbReference>
<feature type="compositionally biased region" description="Basic and acidic residues" evidence="2">
    <location>
        <begin position="419"/>
        <end position="439"/>
    </location>
</feature>
<evidence type="ECO:0000313" key="5">
    <source>
        <dbReference type="Proteomes" id="UP000600918"/>
    </source>
</evidence>
<dbReference type="AlphaFoldDB" id="A0A834UD05"/>